<dbReference type="GO" id="GO:0016020">
    <property type="term" value="C:membrane"/>
    <property type="evidence" value="ECO:0007669"/>
    <property type="project" value="InterPro"/>
</dbReference>
<dbReference type="PROSITE" id="PS50893">
    <property type="entry name" value="ABC_TRANSPORTER_2"/>
    <property type="match status" value="1"/>
</dbReference>
<evidence type="ECO:0000256" key="7">
    <source>
        <dbReference type="ARBA" id="ARBA00023136"/>
    </source>
</evidence>
<dbReference type="InterPro" id="IPR027417">
    <property type="entry name" value="P-loop_NTPase"/>
</dbReference>
<dbReference type="AlphaFoldDB" id="A0A1I2DPN3"/>
<keyword evidence="1" id="KW-0813">Transport</keyword>
<dbReference type="OrthoDB" id="9802264at2"/>
<dbReference type="SUPFAM" id="SSF52540">
    <property type="entry name" value="P-loop containing nucleoside triphosphate hydrolases"/>
    <property type="match status" value="1"/>
</dbReference>
<sequence>MIELKDVTVFYPQAKEAALKNVNLTFERGEFICVLGPSGAGKSTMIRTINALQPVSEGKVLINGEDLSKLSENKRRQWRSRTGMIFQHFHLIPRLTVEQNILTGLFGKRNAISNILGLFNASEIQKANEVLRQVGLEQMTDRRVEWLSGGQKQRVGVARALMQEPEVFLGDEPVASLDPSISRSIFQLLKNIHENEDLITLINVHDVFLAKSFATRVIGLSDGKVVFDNSPETLSAENLETIYGSTPQD</sequence>
<dbReference type="InterPro" id="IPR012693">
    <property type="entry name" value="ABC_transpr_PhnC"/>
</dbReference>
<dbReference type="CDD" id="cd03256">
    <property type="entry name" value="ABC_PhnC_transporter"/>
    <property type="match status" value="1"/>
</dbReference>
<dbReference type="GO" id="GO:0005524">
    <property type="term" value="F:ATP binding"/>
    <property type="evidence" value="ECO:0007669"/>
    <property type="project" value="UniProtKB-KW"/>
</dbReference>
<keyword evidence="4 9" id="KW-0067">ATP-binding</keyword>
<dbReference type="Proteomes" id="UP000199516">
    <property type="component" value="Unassembled WGS sequence"/>
</dbReference>
<dbReference type="GO" id="GO:0016887">
    <property type="term" value="F:ATP hydrolysis activity"/>
    <property type="evidence" value="ECO:0007669"/>
    <property type="project" value="InterPro"/>
</dbReference>
<dbReference type="NCBIfam" id="TIGR02315">
    <property type="entry name" value="ABC_phnC"/>
    <property type="match status" value="1"/>
</dbReference>
<dbReference type="InterPro" id="IPR003593">
    <property type="entry name" value="AAA+_ATPase"/>
</dbReference>
<evidence type="ECO:0000256" key="4">
    <source>
        <dbReference type="ARBA" id="ARBA00022840"/>
    </source>
</evidence>
<dbReference type="InterPro" id="IPR050086">
    <property type="entry name" value="MetN_ABC_transporter-like"/>
</dbReference>
<evidence type="ECO:0000313" key="10">
    <source>
        <dbReference type="Proteomes" id="UP000199516"/>
    </source>
</evidence>
<feature type="domain" description="ABC transporter" evidence="8">
    <location>
        <begin position="2"/>
        <end position="247"/>
    </location>
</feature>
<dbReference type="GO" id="GO:0015416">
    <property type="term" value="F:ABC-type phosphonate transporter activity"/>
    <property type="evidence" value="ECO:0007669"/>
    <property type="project" value="InterPro"/>
</dbReference>
<dbReference type="STRING" id="930128.SAMN05192532_104222"/>
<dbReference type="EMBL" id="FONT01000004">
    <property type="protein sequence ID" value="SFE82582.1"/>
    <property type="molecule type" value="Genomic_DNA"/>
</dbReference>
<dbReference type="InterPro" id="IPR017871">
    <property type="entry name" value="ABC_transporter-like_CS"/>
</dbReference>
<dbReference type="RefSeq" id="WP_091661528.1">
    <property type="nucleotide sequence ID" value="NZ_FONT01000004.1"/>
</dbReference>
<dbReference type="PANTHER" id="PTHR43166">
    <property type="entry name" value="AMINO ACID IMPORT ATP-BINDING PROTEIN"/>
    <property type="match status" value="1"/>
</dbReference>
<protein>
    <submittedName>
        <fullName evidence="9">Phosphonate transport system ATP-binding protein</fullName>
    </submittedName>
</protein>
<dbReference type="PROSITE" id="PS00211">
    <property type="entry name" value="ABC_TRANSPORTER_1"/>
    <property type="match status" value="1"/>
</dbReference>
<evidence type="ECO:0000259" key="8">
    <source>
        <dbReference type="PROSITE" id="PS50893"/>
    </source>
</evidence>
<evidence type="ECO:0000313" key="9">
    <source>
        <dbReference type="EMBL" id="SFE82582.1"/>
    </source>
</evidence>
<accession>A0A1I2DPN3</accession>
<keyword evidence="5" id="KW-0918">Phosphonate transport</keyword>
<keyword evidence="3" id="KW-0547">Nucleotide-binding</keyword>
<evidence type="ECO:0000256" key="5">
    <source>
        <dbReference type="ARBA" id="ARBA00022885"/>
    </source>
</evidence>
<gene>
    <name evidence="9" type="ORF">SAMN05192532_104222</name>
</gene>
<dbReference type="InterPro" id="IPR003439">
    <property type="entry name" value="ABC_transporter-like_ATP-bd"/>
</dbReference>
<dbReference type="Gene3D" id="3.40.50.300">
    <property type="entry name" value="P-loop containing nucleotide triphosphate hydrolases"/>
    <property type="match status" value="1"/>
</dbReference>
<evidence type="ECO:0000256" key="6">
    <source>
        <dbReference type="ARBA" id="ARBA00022967"/>
    </source>
</evidence>
<dbReference type="SMART" id="SM00382">
    <property type="entry name" value="AAA"/>
    <property type="match status" value="1"/>
</dbReference>
<evidence type="ECO:0000256" key="2">
    <source>
        <dbReference type="ARBA" id="ARBA00022475"/>
    </source>
</evidence>
<keyword evidence="2" id="KW-1003">Cell membrane</keyword>
<organism evidence="9 10">
    <name type="scientific">Alteribacillus iranensis</name>
    <dbReference type="NCBI Taxonomy" id="930128"/>
    <lineage>
        <taxon>Bacteria</taxon>
        <taxon>Bacillati</taxon>
        <taxon>Bacillota</taxon>
        <taxon>Bacilli</taxon>
        <taxon>Bacillales</taxon>
        <taxon>Bacillaceae</taxon>
        <taxon>Alteribacillus</taxon>
    </lineage>
</organism>
<keyword evidence="6" id="KW-1278">Translocase</keyword>
<dbReference type="Pfam" id="PF00005">
    <property type="entry name" value="ABC_tran"/>
    <property type="match status" value="1"/>
</dbReference>
<keyword evidence="7" id="KW-0472">Membrane</keyword>
<proteinExistence type="predicted"/>
<keyword evidence="10" id="KW-1185">Reference proteome</keyword>
<reference evidence="9 10" key="1">
    <citation type="submission" date="2016-10" db="EMBL/GenBank/DDBJ databases">
        <authorList>
            <person name="de Groot N.N."/>
        </authorList>
    </citation>
    <scope>NUCLEOTIDE SEQUENCE [LARGE SCALE GENOMIC DNA]</scope>
    <source>
        <strain evidence="9 10">DSM 23995</strain>
    </source>
</reference>
<evidence type="ECO:0000256" key="3">
    <source>
        <dbReference type="ARBA" id="ARBA00022741"/>
    </source>
</evidence>
<name>A0A1I2DPN3_9BACI</name>
<evidence type="ECO:0000256" key="1">
    <source>
        <dbReference type="ARBA" id="ARBA00022448"/>
    </source>
</evidence>